<evidence type="ECO:0000256" key="1">
    <source>
        <dbReference type="ARBA" id="ARBA00022737"/>
    </source>
</evidence>
<dbReference type="AlphaFoldDB" id="A0A1D7VNL1"/>
<evidence type="ECO:0000256" key="3">
    <source>
        <dbReference type="ARBA" id="ARBA00022840"/>
    </source>
</evidence>
<feature type="domain" description="ABC transporter" evidence="5">
    <location>
        <begin position="343"/>
        <end position="547"/>
    </location>
</feature>
<dbReference type="SMART" id="SM00382">
    <property type="entry name" value="AAA"/>
    <property type="match status" value="2"/>
</dbReference>
<dbReference type="Proteomes" id="UP000094094">
    <property type="component" value="Chromosome"/>
</dbReference>
<dbReference type="PANTHER" id="PTHR19211">
    <property type="entry name" value="ATP-BINDING TRANSPORT PROTEIN-RELATED"/>
    <property type="match status" value="1"/>
</dbReference>
<dbReference type="FunFam" id="3.40.50.300:FF:000597">
    <property type="entry name" value="ABC transporter ATP-binding protein"/>
    <property type="match status" value="1"/>
</dbReference>
<dbReference type="PROSITE" id="PS50893">
    <property type="entry name" value="ABC_TRANSPORTER_2"/>
    <property type="match status" value="2"/>
</dbReference>
<dbReference type="GO" id="GO:0005524">
    <property type="term" value="F:ATP binding"/>
    <property type="evidence" value="ECO:0007669"/>
    <property type="project" value="UniProtKB-KW"/>
</dbReference>
<dbReference type="Gene3D" id="3.40.50.300">
    <property type="entry name" value="P-loop containing nucleotide triphosphate hydrolases"/>
    <property type="match status" value="2"/>
</dbReference>
<proteinExistence type="predicted"/>
<feature type="domain" description="ABC transporter" evidence="5">
    <location>
        <begin position="6"/>
        <end position="238"/>
    </location>
</feature>
<keyword evidence="2" id="KW-0547">Nucleotide-binding</keyword>
<keyword evidence="3" id="KW-0067">ATP-binding</keyword>
<organism evidence="6 7">
    <name type="scientific">Streptomyces lydicus</name>
    <dbReference type="NCBI Taxonomy" id="47763"/>
    <lineage>
        <taxon>Bacteria</taxon>
        <taxon>Bacillati</taxon>
        <taxon>Actinomycetota</taxon>
        <taxon>Actinomycetes</taxon>
        <taxon>Kitasatosporales</taxon>
        <taxon>Streptomycetaceae</taxon>
        <taxon>Streptomyces</taxon>
    </lineage>
</organism>
<evidence type="ECO:0000313" key="6">
    <source>
        <dbReference type="EMBL" id="AOP48349.1"/>
    </source>
</evidence>
<dbReference type="PANTHER" id="PTHR19211:SF6">
    <property type="entry name" value="BLL7188 PROTEIN"/>
    <property type="match status" value="1"/>
</dbReference>
<dbReference type="InterPro" id="IPR003593">
    <property type="entry name" value="AAA+_ATPase"/>
</dbReference>
<dbReference type="RefSeq" id="WP_069570482.1">
    <property type="nucleotide sequence ID" value="NZ_CP017157.1"/>
</dbReference>
<dbReference type="InterPro" id="IPR003439">
    <property type="entry name" value="ABC_transporter-like_ATP-bd"/>
</dbReference>
<evidence type="ECO:0000259" key="5">
    <source>
        <dbReference type="PROSITE" id="PS50893"/>
    </source>
</evidence>
<dbReference type="FunFam" id="3.40.50.300:FF:001320">
    <property type="entry name" value="Heme ABC transporter ATP-binding protein"/>
    <property type="match status" value="1"/>
</dbReference>
<dbReference type="SUPFAM" id="SSF52540">
    <property type="entry name" value="P-loop containing nucleoside triphosphate hydrolases"/>
    <property type="match status" value="2"/>
</dbReference>
<dbReference type="GO" id="GO:0016887">
    <property type="term" value="F:ATP hydrolysis activity"/>
    <property type="evidence" value="ECO:0007669"/>
    <property type="project" value="InterPro"/>
</dbReference>
<keyword evidence="7" id="KW-1185">Reference proteome</keyword>
<accession>A0A1D7VNL1</accession>
<reference evidence="6 7" key="1">
    <citation type="submission" date="2016-09" db="EMBL/GenBank/DDBJ databases">
        <title>Complete genome sequencing of Streptomyces lydicus 103 and metabolic pathways analysis of antibiotic biosynthesis.</title>
        <authorList>
            <person name="Jia N."/>
            <person name="Ding M.-Z."/>
            <person name="Gao F."/>
            <person name="Yuan Y.-J."/>
        </authorList>
    </citation>
    <scope>NUCLEOTIDE SEQUENCE [LARGE SCALE GENOMIC DNA]</scope>
    <source>
        <strain evidence="6 7">103</strain>
    </source>
</reference>
<dbReference type="EMBL" id="CP017157">
    <property type="protein sequence ID" value="AOP48349.1"/>
    <property type="molecule type" value="Genomic_DNA"/>
</dbReference>
<dbReference type="Pfam" id="PF00005">
    <property type="entry name" value="ABC_tran"/>
    <property type="match status" value="2"/>
</dbReference>
<gene>
    <name evidence="6" type="ORF">SL103_20805</name>
</gene>
<evidence type="ECO:0000256" key="4">
    <source>
        <dbReference type="SAM" id="Coils"/>
    </source>
</evidence>
<keyword evidence="4" id="KW-0175">Coiled coil</keyword>
<sequence length="547" mass="59827">MSYASVICSQLSFSWPDDTPVFEGLSFTVGAGRTGLVAPNGSGKSTLLKLIAGELRPATGSLTVNGTIGYLPQNLPLTGEPMVAEVLGVDAVIRAIDAVESGDVSEEHFTAIGDDWDIEERTRAQLDRVGLAHLALDRTLGTLSGGQIVSLGLAAQLLKRPDVLLLDEPTNNLDLEARHKLYDVLSDWNGSLLVVSHDRALLDRMERIAELDHGELRLYGGNFTQYEQAVRAEQDVAEKNVRNAEQELKREKREMQQARERAERRASNAARNLKNAGLPRIFAGNMKRGAQESAGRAGQMHATRLHEAQARLDDAGRALRDEQRLVLELPDTDVPAGRTVILGERMQIRRGERNLFAGDGAHLTIRGPERIALTGPNGAGKTTLLRLVAGDLALESGNIKRAEGRIASLSQRLDLLDPGRTVAENFAVFAPHRPEAERMNLLARFLFRGPRAHLPVRVLSGGERLRATLACVLCAEPAPQLLLLDEPTNNLDLVSAGQLESALQCYRGAFVVVSHDQRFLERIGVDRWLRVADGELTETGRTARLSR</sequence>
<protein>
    <submittedName>
        <fullName evidence="6">ABC transporter</fullName>
    </submittedName>
</protein>
<evidence type="ECO:0000256" key="2">
    <source>
        <dbReference type="ARBA" id="ARBA00022741"/>
    </source>
</evidence>
<dbReference type="KEGG" id="slc:SL103_20805"/>
<keyword evidence="1" id="KW-0677">Repeat</keyword>
<evidence type="ECO:0000313" key="7">
    <source>
        <dbReference type="Proteomes" id="UP000094094"/>
    </source>
</evidence>
<dbReference type="InterPro" id="IPR027417">
    <property type="entry name" value="P-loop_NTPase"/>
</dbReference>
<dbReference type="CDD" id="cd03221">
    <property type="entry name" value="ABCF_EF-3"/>
    <property type="match status" value="2"/>
</dbReference>
<dbReference type="NCBIfam" id="NF000355">
    <property type="entry name" value="ribo_prot_ABC_F"/>
    <property type="match status" value="1"/>
</dbReference>
<name>A0A1D7VNL1_9ACTN</name>
<dbReference type="InterPro" id="IPR050611">
    <property type="entry name" value="ABCF"/>
</dbReference>
<feature type="coiled-coil region" evidence="4">
    <location>
        <begin position="227"/>
        <end position="272"/>
    </location>
</feature>
<dbReference type="OrthoDB" id="3169603at2"/>